<dbReference type="Proteomes" id="UP001163798">
    <property type="component" value="Unassembled WGS sequence"/>
</dbReference>
<keyword evidence="3" id="KW-0732">Signal</keyword>
<evidence type="ECO:0000256" key="1">
    <source>
        <dbReference type="SAM" id="MobiDB-lite"/>
    </source>
</evidence>
<keyword evidence="2" id="KW-0472">Membrane</keyword>
<feature type="signal peptide" evidence="3">
    <location>
        <begin position="1"/>
        <end position="21"/>
    </location>
</feature>
<sequence length="578" mass="64612">MLSRTAFASVLLLVRISFGYKQPINYLEALEVLAAAYADPASVIDGIIPSPLSVDVVGRVDATTTFVGQELNTEYLFGLFLQGADENTTQLIGTPRSVTIQSSVVEPPVAAVSFISEMEFSTVNMTVPLQIDMFISFDDDMKIVSYDAILRRVGEFMAYTVPYLAPQIAKELNSTTTNVTELIELKTATDVCAVSTQYCTGDNQQYESHDSCMSFMTALSFGESWQGGMNTGWCRYIHKNMVKYRPEVHCPHIGPTGGDMCIDRNYVQVVDTNPFNQTLLAYNSSYNVADMKGIPANNVAELVKVQTEIVSMTTVAFFSVPAVLYMLILYMMGKVTEFLLSRLAARYREMSFENRRNTVTYVLDTLVTGVVLVLQLISSPILADKYTFDSVNMLKASALLISGLYIFELTYRPTMRWPLLIHHFCTIFAIVLILSVLARTGHPALIAAGEIWLFQATTEQTVFIGLFMYRLRAPLKWTRDMLRFGAIQSFLFKIGFAAYLLAFWAQKLEQFHSTGDDVAVSVMLVTIIVLLICTQIYGAWAVWCLARKVNESMHSIQRPKLPSRSSTSSTFIEKMDAV</sequence>
<feature type="transmembrane region" description="Helical" evidence="2">
    <location>
        <begin position="390"/>
        <end position="407"/>
    </location>
</feature>
<evidence type="ECO:0000313" key="4">
    <source>
        <dbReference type="EMBL" id="KAJ3786652.1"/>
    </source>
</evidence>
<feature type="transmembrane region" description="Helical" evidence="2">
    <location>
        <begin position="490"/>
        <end position="506"/>
    </location>
</feature>
<accession>A0AA38L541</accession>
<feature type="transmembrane region" description="Helical" evidence="2">
    <location>
        <begin position="518"/>
        <end position="546"/>
    </location>
</feature>
<reference evidence="4" key="1">
    <citation type="submission" date="2022-08" db="EMBL/GenBank/DDBJ databases">
        <authorList>
            <consortium name="DOE Joint Genome Institute"/>
            <person name="Min B."/>
            <person name="Riley R."/>
            <person name="Sierra-Patev S."/>
            <person name="Naranjo-Ortiz M."/>
            <person name="Looney B."/>
            <person name="Konkel Z."/>
            <person name="Slot J.C."/>
            <person name="Sakamoto Y."/>
            <person name="Steenwyk J.L."/>
            <person name="Rokas A."/>
            <person name="Carro J."/>
            <person name="Camarero S."/>
            <person name="Ferreira P."/>
            <person name="Molpeceres G."/>
            <person name="Ruiz-Duenas F.J."/>
            <person name="Serrano A."/>
            <person name="Henrissat B."/>
            <person name="Drula E."/>
            <person name="Hughes K.W."/>
            <person name="Mata J.L."/>
            <person name="Ishikawa N.K."/>
            <person name="Vargas-Isla R."/>
            <person name="Ushijima S."/>
            <person name="Smith C.A."/>
            <person name="Ahrendt S."/>
            <person name="Andreopoulos W."/>
            <person name="He G."/>
            <person name="Labutti K."/>
            <person name="Lipzen A."/>
            <person name="Ng V."/>
            <person name="Sandor L."/>
            <person name="Barry K."/>
            <person name="Martinez A.T."/>
            <person name="Xiao Y."/>
            <person name="Gibbons J.G."/>
            <person name="Terashima K."/>
            <person name="Hibbett D.S."/>
            <person name="Grigoriev I.V."/>
        </authorList>
    </citation>
    <scope>NUCLEOTIDE SEQUENCE</scope>
    <source>
        <strain evidence="4">TFB10291</strain>
    </source>
</reference>
<keyword evidence="2" id="KW-1133">Transmembrane helix</keyword>
<dbReference type="AlphaFoldDB" id="A0AA38L541"/>
<feature type="transmembrane region" description="Helical" evidence="2">
    <location>
        <begin position="419"/>
        <end position="438"/>
    </location>
</feature>
<protein>
    <submittedName>
        <fullName evidence="4">Uncharacterized protein</fullName>
    </submittedName>
</protein>
<feature type="chain" id="PRO_5041258878" evidence="3">
    <location>
        <begin position="22"/>
        <end position="578"/>
    </location>
</feature>
<keyword evidence="2" id="KW-0812">Transmembrane</keyword>
<organism evidence="4 5">
    <name type="scientific">Lentinula aff. detonsa</name>
    <dbReference type="NCBI Taxonomy" id="2804958"/>
    <lineage>
        <taxon>Eukaryota</taxon>
        <taxon>Fungi</taxon>
        <taxon>Dikarya</taxon>
        <taxon>Basidiomycota</taxon>
        <taxon>Agaricomycotina</taxon>
        <taxon>Agaricomycetes</taxon>
        <taxon>Agaricomycetidae</taxon>
        <taxon>Agaricales</taxon>
        <taxon>Marasmiineae</taxon>
        <taxon>Omphalotaceae</taxon>
        <taxon>Lentinula</taxon>
    </lineage>
</organism>
<keyword evidence="5" id="KW-1185">Reference proteome</keyword>
<comment type="caution">
    <text evidence="4">The sequence shown here is derived from an EMBL/GenBank/DDBJ whole genome shotgun (WGS) entry which is preliminary data.</text>
</comment>
<proteinExistence type="predicted"/>
<feature type="transmembrane region" description="Helical" evidence="2">
    <location>
        <begin position="309"/>
        <end position="332"/>
    </location>
</feature>
<evidence type="ECO:0000313" key="5">
    <source>
        <dbReference type="Proteomes" id="UP001163798"/>
    </source>
</evidence>
<feature type="transmembrane region" description="Helical" evidence="2">
    <location>
        <begin position="358"/>
        <end position="378"/>
    </location>
</feature>
<dbReference type="EMBL" id="MU793309">
    <property type="protein sequence ID" value="KAJ3786652.1"/>
    <property type="molecule type" value="Genomic_DNA"/>
</dbReference>
<feature type="region of interest" description="Disordered" evidence="1">
    <location>
        <begin position="558"/>
        <end position="578"/>
    </location>
</feature>
<gene>
    <name evidence="4" type="ORF">GGU10DRAFT_418836</name>
</gene>
<feature type="transmembrane region" description="Helical" evidence="2">
    <location>
        <begin position="444"/>
        <end position="469"/>
    </location>
</feature>
<evidence type="ECO:0000256" key="2">
    <source>
        <dbReference type="SAM" id="Phobius"/>
    </source>
</evidence>
<evidence type="ECO:0000256" key="3">
    <source>
        <dbReference type="SAM" id="SignalP"/>
    </source>
</evidence>
<name>A0AA38L541_9AGAR</name>